<dbReference type="InParanoid" id="A0A0R0FEC8"/>
<dbReference type="EMBL" id="CM000851">
    <property type="protein sequence ID" value="KRH01338.1"/>
    <property type="molecule type" value="Genomic_DNA"/>
</dbReference>
<dbReference type="EMBL" id="CM000851">
    <property type="protein sequence ID" value="KRH01337.1"/>
    <property type="molecule type" value="Genomic_DNA"/>
</dbReference>
<evidence type="ECO:0000313" key="1">
    <source>
        <dbReference type="EMBL" id="KRH01336.1"/>
    </source>
</evidence>
<accession>A0A0R0FEC8</accession>
<reference evidence="1" key="3">
    <citation type="submission" date="2018-07" db="EMBL/GenBank/DDBJ databases">
        <title>WGS assembly of Glycine max.</title>
        <authorList>
            <person name="Schmutz J."/>
            <person name="Cannon S."/>
            <person name="Schlueter J."/>
            <person name="Ma J."/>
            <person name="Mitros T."/>
            <person name="Nelson W."/>
            <person name="Hyten D."/>
            <person name="Song Q."/>
            <person name="Thelen J."/>
            <person name="Cheng J."/>
            <person name="Xu D."/>
            <person name="Hellsten U."/>
            <person name="May G."/>
            <person name="Yu Y."/>
            <person name="Sakurai T."/>
            <person name="Umezawa T."/>
            <person name="Bhattacharyya M."/>
            <person name="Sandhu D."/>
            <person name="Valliyodan B."/>
            <person name="Lindquist E."/>
            <person name="Peto M."/>
            <person name="Grant D."/>
            <person name="Shu S."/>
            <person name="Goodstein D."/>
            <person name="Barry K."/>
            <person name="Futrell-Griggs M."/>
            <person name="Abernathy B."/>
            <person name="Du J."/>
            <person name="Tian Z."/>
            <person name="Zhu L."/>
            <person name="Gill N."/>
            <person name="Joshi T."/>
            <person name="Libault M."/>
            <person name="Sethuraman A."/>
            <person name="Zhang X."/>
            <person name="Shinozaki K."/>
            <person name="Nguyen H."/>
            <person name="Wing R."/>
            <person name="Cregan P."/>
            <person name="Specht J."/>
            <person name="Grimwood J."/>
            <person name="Rokhsar D."/>
            <person name="Stacey G."/>
            <person name="Shoemaker R."/>
            <person name="Jackson S."/>
        </authorList>
    </citation>
    <scope>NUCLEOTIDE SEQUENCE</scope>
    <source>
        <tissue evidence="1">Callus</tissue>
    </source>
</reference>
<dbReference type="Proteomes" id="UP000008827">
    <property type="component" value="Chromosome 18"/>
</dbReference>
<reference evidence="2" key="2">
    <citation type="submission" date="2018-02" db="UniProtKB">
        <authorList>
            <consortium name="EnsemblPlants"/>
        </authorList>
    </citation>
    <scope>IDENTIFICATION</scope>
    <source>
        <strain evidence="2">Williams 82</strain>
    </source>
</reference>
<name>A0A0R0FEC8_SOYBN</name>
<dbReference type="EMBL" id="CM000851">
    <property type="protein sequence ID" value="KRH01336.1"/>
    <property type="molecule type" value="Genomic_DNA"/>
</dbReference>
<dbReference type="EnsemblPlants" id="KRH01338">
    <property type="protein sequence ID" value="KRH01338"/>
    <property type="gene ID" value="GLYMA_18G270200"/>
</dbReference>
<dbReference type="Gramene" id="KRH01338">
    <property type="protein sequence ID" value="KRH01338"/>
    <property type="gene ID" value="GLYMA_18G270200"/>
</dbReference>
<dbReference type="EnsemblPlants" id="KRH01339">
    <property type="protein sequence ID" value="KRH01339"/>
    <property type="gene ID" value="GLYMA_18G270200"/>
</dbReference>
<organism evidence="1">
    <name type="scientific">Glycine max</name>
    <name type="common">Soybean</name>
    <name type="synonym">Glycine hispida</name>
    <dbReference type="NCBI Taxonomy" id="3847"/>
    <lineage>
        <taxon>Eukaryota</taxon>
        <taxon>Viridiplantae</taxon>
        <taxon>Streptophyta</taxon>
        <taxon>Embryophyta</taxon>
        <taxon>Tracheophyta</taxon>
        <taxon>Spermatophyta</taxon>
        <taxon>Magnoliopsida</taxon>
        <taxon>eudicotyledons</taxon>
        <taxon>Gunneridae</taxon>
        <taxon>Pentapetalae</taxon>
        <taxon>rosids</taxon>
        <taxon>fabids</taxon>
        <taxon>Fabales</taxon>
        <taxon>Fabaceae</taxon>
        <taxon>Papilionoideae</taxon>
        <taxon>50 kb inversion clade</taxon>
        <taxon>NPAAA clade</taxon>
        <taxon>indigoferoid/millettioid clade</taxon>
        <taxon>Phaseoleae</taxon>
        <taxon>Glycine</taxon>
        <taxon>Glycine subgen. Soja</taxon>
    </lineage>
</organism>
<sequence>MLLLGDFTIYSDGVIISSGLQRSMHIERIIKMHRFWDATVGVARMPMVYQVKTHWSTINYLTKWGTTELDIKHNQLLEVKTNLDDY</sequence>
<dbReference type="Gramene" id="KRH01337">
    <property type="protein sequence ID" value="KRH01337"/>
    <property type="gene ID" value="GLYMA_18G270200"/>
</dbReference>
<dbReference type="EMBL" id="CM000851">
    <property type="protein sequence ID" value="KRH01339.1"/>
    <property type="molecule type" value="Genomic_DNA"/>
</dbReference>
<protein>
    <submittedName>
        <fullName evidence="1 2">Uncharacterized protein</fullName>
    </submittedName>
</protein>
<keyword evidence="3" id="KW-1185">Reference proteome</keyword>
<dbReference type="Gramene" id="KRH01336">
    <property type="protein sequence ID" value="KRH01336"/>
    <property type="gene ID" value="GLYMA_18G270200"/>
</dbReference>
<gene>
    <name evidence="1" type="ORF">GLYMA_18G270200</name>
</gene>
<dbReference type="EnsemblPlants" id="KRH01336">
    <property type="protein sequence ID" value="KRH01336"/>
    <property type="gene ID" value="GLYMA_18G270200"/>
</dbReference>
<evidence type="ECO:0000313" key="2">
    <source>
        <dbReference type="EnsemblPlants" id="KRH01336"/>
    </source>
</evidence>
<evidence type="ECO:0000313" key="3">
    <source>
        <dbReference type="Proteomes" id="UP000008827"/>
    </source>
</evidence>
<dbReference type="Gramene" id="KRH01339">
    <property type="protein sequence ID" value="KRH01339"/>
    <property type="gene ID" value="GLYMA_18G270200"/>
</dbReference>
<dbReference type="EnsemblPlants" id="KRH01337">
    <property type="protein sequence ID" value="KRH01337"/>
    <property type="gene ID" value="GLYMA_18G270200"/>
</dbReference>
<dbReference type="AlphaFoldDB" id="A0A0R0FEC8"/>
<proteinExistence type="predicted"/>
<reference evidence="1 2" key="1">
    <citation type="journal article" date="2010" name="Nature">
        <title>Genome sequence of the palaeopolyploid soybean.</title>
        <authorList>
            <person name="Schmutz J."/>
            <person name="Cannon S.B."/>
            <person name="Schlueter J."/>
            <person name="Ma J."/>
            <person name="Mitros T."/>
            <person name="Nelson W."/>
            <person name="Hyten D.L."/>
            <person name="Song Q."/>
            <person name="Thelen J.J."/>
            <person name="Cheng J."/>
            <person name="Xu D."/>
            <person name="Hellsten U."/>
            <person name="May G.D."/>
            <person name="Yu Y."/>
            <person name="Sakurai T."/>
            <person name="Umezawa T."/>
            <person name="Bhattacharyya M.K."/>
            <person name="Sandhu D."/>
            <person name="Valliyodan B."/>
            <person name="Lindquist E."/>
            <person name="Peto M."/>
            <person name="Grant D."/>
            <person name="Shu S."/>
            <person name="Goodstein D."/>
            <person name="Barry K."/>
            <person name="Futrell-Griggs M."/>
            <person name="Abernathy B."/>
            <person name="Du J."/>
            <person name="Tian Z."/>
            <person name="Zhu L."/>
            <person name="Gill N."/>
            <person name="Joshi T."/>
            <person name="Libault M."/>
            <person name="Sethuraman A."/>
            <person name="Zhang X.-C."/>
            <person name="Shinozaki K."/>
            <person name="Nguyen H.T."/>
            <person name="Wing R.A."/>
            <person name="Cregan P."/>
            <person name="Specht J."/>
            <person name="Grimwood J."/>
            <person name="Rokhsar D."/>
            <person name="Stacey G."/>
            <person name="Shoemaker R.C."/>
            <person name="Jackson S.A."/>
        </authorList>
    </citation>
    <scope>NUCLEOTIDE SEQUENCE [LARGE SCALE GENOMIC DNA]</scope>
    <source>
        <strain evidence="2">cv. Williams 82</strain>
        <tissue evidence="1">Callus</tissue>
    </source>
</reference>